<dbReference type="Proteomes" id="UP001055879">
    <property type="component" value="Linkage Group LG01"/>
</dbReference>
<organism evidence="1 2">
    <name type="scientific">Arctium lappa</name>
    <name type="common">Greater burdock</name>
    <name type="synonym">Lappa major</name>
    <dbReference type="NCBI Taxonomy" id="4217"/>
    <lineage>
        <taxon>Eukaryota</taxon>
        <taxon>Viridiplantae</taxon>
        <taxon>Streptophyta</taxon>
        <taxon>Embryophyta</taxon>
        <taxon>Tracheophyta</taxon>
        <taxon>Spermatophyta</taxon>
        <taxon>Magnoliopsida</taxon>
        <taxon>eudicotyledons</taxon>
        <taxon>Gunneridae</taxon>
        <taxon>Pentapetalae</taxon>
        <taxon>asterids</taxon>
        <taxon>campanulids</taxon>
        <taxon>Asterales</taxon>
        <taxon>Asteraceae</taxon>
        <taxon>Carduoideae</taxon>
        <taxon>Cardueae</taxon>
        <taxon>Arctiinae</taxon>
        <taxon>Arctium</taxon>
    </lineage>
</organism>
<protein>
    <submittedName>
        <fullName evidence="1">Uncharacterized protein</fullName>
    </submittedName>
</protein>
<comment type="caution">
    <text evidence="1">The sequence shown here is derived from an EMBL/GenBank/DDBJ whole genome shotgun (WGS) entry which is preliminary data.</text>
</comment>
<proteinExistence type="predicted"/>
<evidence type="ECO:0000313" key="1">
    <source>
        <dbReference type="EMBL" id="KAI3770250.1"/>
    </source>
</evidence>
<sequence>MKNPQWLCCCFYVSEDVAIAYFSLSEGAIMAYFGVYPDMEEEHHCGLSMVCDSDLEEEHRFVEFGGQTKV</sequence>
<reference evidence="2" key="1">
    <citation type="journal article" date="2022" name="Mol. Ecol. Resour.">
        <title>The genomes of chicory, endive, great burdock and yacon provide insights into Asteraceae palaeo-polyploidization history and plant inulin production.</title>
        <authorList>
            <person name="Fan W."/>
            <person name="Wang S."/>
            <person name="Wang H."/>
            <person name="Wang A."/>
            <person name="Jiang F."/>
            <person name="Liu H."/>
            <person name="Zhao H."/>
            <person name="Xu D."/>
            <person name="Zhang Y."/>
        </authorList>
    </citation>
    <scope>NUCLEOTIDE SEQUENCE [LARGE SCALE GENOMIC DNA]</scope>
    <source>
        <strain evidence="2">cv. Niubang</strain>
    </source>
</reference>
<gene>
    <name evidence="1" type="ORF">L6452_01377</name>
</gene>
<keyword evidence="2" id="KW-1185">Reference proteome</keyword>
<reference evidence="1 2" key="2">
    <citation type="journal article" date="2022" name="Mol. Ecol. Resour.">
        <title>The genomes of chicory, endive, great burdock and yacon provide insights into Asteraceae paleo-polyploidization history and plant inulin production.</title>
        <authorList>
            <person name="Fan W."/>
            <person name="Wang S."/>
            <person name="Wang H."/>
            <person name="Wang A."/>
            <person name="Jiang F."/>
            <person name="Liu H."/>
            <person name="Zhao H."/>
            <person name="Xu D."/>
            <person name="Zhang Y."/>
        </authorList>
    </citation>
    <scope>NUCLEOTIDE SEQUENCE [LARGE SCALE GENOMIC DNA]</scope>
    <source>
        <strain evidence="2">cv. Niubang</strain>
    </source>
</reference>
<dbReference type="EMBL" id="CM042047">
    <property type="protein sequence ID" value="KAI3770250.1"/>
    <property type="molecule type" value="Genomic_DNA"/>
</dbReference>
<name>A0ACB9FGI1_ARCLA</name>
<evidence type="ECO:0000313" key="2">
    <source>
        <dbReference type="Proteomes" id="UP001055879"/>
    </source>
</evidence>
<accession>A0ACB9FGI1</accession>